<reference evidence="1 2" key="1">
    <citation type="submission" date="2024-01" db="EMBL/GenBank/DDBJ databases">
        <title>Comparative genomics of Cryptococcus and Kwoniella reveals pathogenesis evolution and contrasting modes of karyotype evolution via chromosome fusion or intercentromeric recombination.</title>
        <authorList>
            <person name="Coelho M.A."/>
            <person name="David-Palma M."/>
            <person name="Shea T."/>
            <person name="Bowers K."/>
            <person name="McGinley-Smith S."/>
            <person name="Mohammad A.W."/>
            <person name="Gnirke A."/>
            <person name="Yurkov A.M."/>
            <person name="Nowrousian M."/>
            <person name="Sun S."/>
            <person name="Cuomo C.A."/>
            <person name="Heitman J."/>
        </authorList>
    </citation>
    <scope>NUCLEOTIDE SEQUENCE [LARGE SCALE GENOMIC DNA]</scope>
    <source>
        <strain evidence="1 2">PYCC6329</strain>
    </source>
</reference>
<sequence>MSGVPSVIQATTLAHVQTYYCTHTRSNRSNIEATVKRLLGDSADQPLRRLPEHGDLAIPRPVRSGGPKFWVVRLSGQLSQGDQDTILEAARKSESAGCQAFIKGTERTAGLSPHHLGVFFRASEIHTPWVTNDTLQPHSNKRVAAARRRCMLGLCLAIDAVVKEKVQSGLDRVDRKTRRAHKASCDRFKSAVNQGKLDLRGLSPSDFQDVQVDHVADFFRLSSSGPGPRSGQDTCPRCNKTYKDLLDHIKKKHGEDRFTAEEMADTGLWVCSCGKVAASERGLSYHRNRYHSHQV</sequence>
<evidence type="ECO:0008006" key="3">
    <source>
        <dbReference type="Google" id="ProtNLM"/>
    </source>
</evidence>
<gene>
    <name evidence="1" type="ORF">V865_006351</name>
</gene>
<dbReference type="KEGG" id="ker:91105152"/>
<evidence type="ECO:0000313" key="1">
    <source>
        <dbReference type="EMBL" id="WWD08240.1"/>
    </source>
</evidence>
<evidence type="ECO:0000313" key="2">
    <source>
        <dbReference type="Proteomes" id="UP001358614"/>
    </source>
</evidence>
<dbReference type="RefSeq" id="XP_066086207.1">
    <property type="nucleotide sequence ID" value="XM_066230110.1"/>
</dbReference>
<protein>
    <recommendedName>
        <fullName evidence="3">C2H2-type domain-containing protein</fullName>
    </recommendedName>
</protein>
<dbReference type="Proteomes" id="UP001358614">
    <property type="component" value="Chromosome 2"/>
</dbReference>
<organism evidence="1 2">
    <name type="scientific">Kwoniella europaea PYCC6329</name>
    <dbReference type="NCBI Taxonomy" id="1423913"/>
    <lineage>
        <taxon>Eukaryota</taxon>
        <taxon>Fungi</taxon>
        <taxon>Dikarya</taxon>
        <taxon>Basidiomycota</taxon>
        <taxon>Agaricomycotina</taxon>
        <taxon>Tremellomycetes</taxon>
        <taxon>Tremellales</taxon>
        <taxon>Cryptococcaceae</taxon>
        <taxon>Kwoniella</taxon>
    </lineage>
</organism>
<dbReference type="EMBL" id="CP144090">
    <property type="protein sequence ID" value="WWD08240.1"/>
    <property type="molecule type" value="Genomic_DNA"/>
</dbReference>
<accession>A0AAX4KP50</accession>
<proteinExistence type="predicted"/>
<keyword evidence="2" id="KW-1185">Reference proteome</keyword>
<dbReference type="AlphaFoldDB" id="A0AAX4KP50"/>
<dbReference type="GeneID" id="91105152"/>
<name>A0AAX4KP50_9TREE</name>